<sequence length="449" mass="50330">MNGCLPSWKMEDDSKPFHVLPVINEKKCSGPNNELMELMKRTMHLAMHSQSNCSPLPAIFESKQSQKPESPLKCGDSVVNSSNFIVSEETASWFQYPLDNSIEKEFSEFFYGMPTTEPICTTKQCNFHSYENVMIPPKSSLDDSSAIVKLRNHRKPVKTGSKSEKRKFCEEASCREVVVGMGASSSTRKIPSSVCRSNQAQNEVDVSRNLSNVKGAKYSPPKSTFDHFQAKSYEPAISSSSGGSKQSKTSHGLKRKGREAEESEGHSEEAEYESTEANNQLQDLHRPAEAVQLKFIISQRGEEGTINEKMRALQELIPHCNKSDKASMLDEAIEYLKSLQLQLQIMWMGNGMPPMLFPSVEQYYMTRTDMNHHSMTPMPNPAQTQSAPSDVQSTIPGTSIQDQPPVCPLQDPNSINFAAQMHNFHLPEQYSSYHGFPPMQMPPQVMNIC</sequence>
<accession>A0A385KL12</accession>
<evidence type="ECO:0000259" key="7">
    <source>
        <dbReference type="PROSITE" id="PS50888"/>
    </source>
</evidence>
<feature type="compositionally biased region" description="Polar residues" evidence="6">
    <location>
        <begin position="186"/>
        <end position="212"/>
    </location>
</feature>
<feature type="domain" description="BHLH" evidence="7">
    <location>
        <begin position="290"/>
        <end position="339"/>
    </location>
</feature>
<keyword evidence="5" id="KW-0539">Nucleus</keyword>
<proteinExistence type="evidence at transcript level"/>
<comment type="subcellular location">
    <subcellularLocation>
        <location evidence="1">Nucleus</location>
    </subcellularLocation>
</comment>
<comment type="similarity">
    <text evidence="2">Belongs to the bHLH protein family.</text>
</comment>
<evidence type="ECO:0000256" key="1">
    <source>
        <dbReference type="ARBA" id="ARBA00004123"/>
    </source>
</evidence>
<keyword evidence="4" id="KW-0804">Transcription</keyword>
<dbReference type="Pfam" id="PF00010">
    <property type="entry name" value="HLH"/>
    <property type="match status" value="1"/>
</dbReference>
<name>A0A385KL12_ONCHC</name>
<feature type="region of interest" description="Disordered" evidence="6">
    <location>
        <begin position="372"/>
        <end position="393"/>
    </location>
</feature>
<evidence type="ECO:0000256" key="5">
    <source>
        <dbReference type="ARBA" id="ARBA00023242"/>
    </source>
</evidence>
<dbReference type="GO" id="GO:0046983">
    <property type="term" value="F:protein dimerization activity"/>
    <property type="evidence" value="ECO:0007669"/>
    <property type="project" value="InterPro"/>
</dbReference>
<protein>
    <submittedName>
        <fullName evidence="8">PIF4</fullName>
    </submittedName>
</protein>
<dbReference type="GO" id="GO:0003700">
    <property type="term" value="F:DNA-binding transcription factor activity"/>
    <property type="evidence" value="ECO:0007669"/>
    <property type="project" value="InterPro"/>
</dbReference>
<dbReference type="InterPro" id="IPR011598">
    <property type="entry name" value="bHLH_dom"/>
</dbReference>
<feature type="compositionally biased region" description="Low complexity" evidence="6">
    <location>
        <begin position="238"/>
        <end position="250"/>
    </location>
</feature>
<evidence type="ECO:0000313" key="8">
    <source>
        <dbReference type="EMBL" id="AXZ78346.1"/>
    </source>
</evidence>
<evidence type="ECO:0000256" key="3">
    <source>
        <dbReference type="ARBA" id="ARBA00023015"/>
    </source>
</evidence>
<dbReference type="InterPro" id="IPR036638">
    <property type="entry name" value="HLH_DNA-bd_sf"/>
</dbReference>
<dbReference type="SMART" id="SM00353">
    <property type="entry name" value="HLH"/>
    <property type="match status" value="1"/>
</dbReference>
<dbReference type="GO" id="GO:0005634">
    <property type="term" value="C:nucleus"/>
    <property type="evidence" value="ECO:0007669"/>
    <property type="project" value="UniProtKB-SubCell"/>
</dbReference>
<dbReference type="CDD" id="cd11445">
    <property type="entry name" value="bHLH_AtPIF_like"/>
    <property type="match status" value="1"/>
</dbReference>
<dbReference type="EMBL" id="MG251403">
    <property type="protein sequence ID" value="AXZ78346.1"/>
    <property type="molecule type" value="mRNA"/>
</dbReference>
<dbReference type="Gene3D" id="4.10.280.10">
    <property type="entry name" value="Helix-loop-helix DNA-binding domain"/>
    <property type="match status" value="1"/>
</dbReference>
<dbReference type="PANTHER" id="PTHR46807:SF7">
    <property type="entry name" value="BHLH DOMAIN-CONTAINING PROTEIN"/>
    <property type="match status" value="1"/>
</dbReference>
<dbReference type="InterPro" id="IPR044273">
    <property type="entry name" value="PIF3-like"/>
</dbReference>
<dbReference type="InterPro" id="IPR047265">
    <property type="entry name" value="PIF1-like_bHLH"/>
</dbReference>
<keyword evidence="3" id="KW-0805">Transcription regulation</keyword>
<dbReference type="AlphaFoldDB" id="A0A385KL12"/>
<dbReference type="PROSITE" id="PS50888">
    <property type="entry name" value="BHLH"/>
    <property type="match status" value="1"/>
</dbReference>
<feature type="compositionally biased region" description="Basic and acidic residues" evidence="6">
    <location>
        <begin position="258"/>
        <end position="269"/>
    </location>
</feature>
<evidence type="ECO:0000256" key="4">
    <source>
        <dbReference type="ARBA" id="ARBA00023163"/>
    </source>
</evidence>
<dbReference type="SUPFAM" id="SSF47459">
    <property type="entry name" value="HLH, helix-loop-helix DNA-binding domain"/>
    <property type="match status" value="1"/>
</dbReference>
<organism evidence="8">
    <name type="scientific">Oncidium hybrid cultivar</name>
    <name type="common">Orchid</name>
    <dbReference type="NCBI Taxonomy" id="141207"/>
    <lineage>
        <taxon>Eukaryota</taxon>
        <taxon>Viridiplantae</taxon>
        <taxon>Streptophyta</taxon>
        <taxon>Embryophyta</taxon>
        <taxon>Tracheophyta</taxon>
        <taxon>Spermatophyta</taxon>
        <taxon>Magnoliopsida</taxon>
        <taxon>Liliopsida</taxon>
        <taxon>Asparagales</taxon>
        <taxon>Orchidaceae</taxon>
        <taxon>Epidendroideae</taxon>
        <taxon>Cymbidieae</taxon>
        <taxon>Oncidiinae</taxon>
        <taxon>Oncidium</taxon>
    </lineage>
</organism>
<dbReference type="PANTHER" id="PTHR46807">
    <property type="entry name" value="TRANSCRIPTION FACTOR PIF3"/>
    <property type="match status" value="1"/>
</dbReference>
<feature type="compositionally biased region" description="Polar residues" evidence="6">
    <location>
        <begin position="381"/>
        <end position="393"/>
    </location>
</feature>
<evidence type="ECO:0000256" key="2">
    <source>
        <dbReference type="ARBA" id="ARBA00005510"/>
    </source>
</evidence>
<feature type="region of interest" description="Disordered" evidence="6">
    <location>
        <begin position="186"/>
        <end position="280"/>
    </location>
</feature>
<evidence type="ECO:0000256" key="6">
    <source>
        <dbReference type="SAM" id="MobiDB-lite"/>
    </source>
</evidence>
<reference evidence="8" key="1">
    <citation type="submission" date="2017-10" db="EMBL/GenBank/DDBJ databases">
        <title>Brassinosteroid signaling promotes flowering initiation via PIF4/BZR1 interaction under prolonged high ambient temperature stress in Oncidium orchid.</title>
        <authorList>
            <person name="Hua M.D.-S."/>
            <person name="Senthil Kumar R."/>
            <person name="Yeh K.-W."/>
        </authorList>
    </citation>
    <scope>NUCLEOTIDE SEQUENCE</scope>
</reference>